<dbReference type="FunFam" id="1.20.140.100:FF:000004">
    <property type="entry name" value="Dynein axonemal heavy chain 6"/>
    <property type="match status" value="1"/>
</dbReference>
<dbReference type="Gene3D" id="1.20.920.20">
    <property type="match status" value="1"/>
</dbReference>
<dbReference type="Pfam" id="PF17852">
    <property type="entry name" value="Dynein_AAA_lid"/>
    <property type="match status" value="1"/>
</dbReference>
<dbReference type="Proteomes" id="UP000823561">
    <property type="component" value="Chromosome 19"/>
</dbReference>
<dbReference type="Pfam" id="PF18199">
    <property type="entry name" value="Dynein_C"/>
    <property type="match status" value="1"/>
</dbReference>
<dbReference type="FunFam" id="3.40.50.300:FF:000063">
    <property type="entry name" value="dynein heavy chain 6, axonemal"/>
    <property type="match status" value="1"/>
</dbReference>
<evidence type="ECO:0000313" key="17">
    <source>
        <dbReference type="EMBL" id="KAG5265807.1"/>
    </source>
</evidence>
<dbReference type="Pfam" id="PF17857">
    <property type="entry name" value="AAA_lid_1"/>
    <property type="match status" value="1"/>
</dbReference>
<evidence type="ECO:0000256" key="12">
    <source>
        <dbReference type="ARBA" id="ARBA00023212"/>
    </source>
</evidence>
<keyword evidence="3" id="KW-0963">Cytoplasm</keyword>
<dbReference type="FunFam" id="3.20.180.20:FF:000001">
    <property type="entry name" value="Dynein axonemal heavy chain 5"/>
    <property type="match status" value="1"/>
</dbReference>
<dbReference type="EMBL" id="JADWDJ010000019">
    <property type="protein sequence ID" value="KAG5265807.1"/>
    <property type="molecule type" value="Genomic_DNA"/>
</dbReference>
<dbReference type="Gene3D" id="3.10.490.20">
    <property type="match status" value="1"/>
</dbReference>
<feature type="coiled-coil region" evidence="14">
    <location>
        <begin position="2935"/>
        <end position="2962"/>
    </location>
</feature>
<keyword evidence="12" id="KW-0206">Cytoskeleton</keyword>
<feature type="region of interest" description="Disordered" evidence="15">
    <location>
        <begin position="4376"/>
        <end position="4395"/>
    </location>
</feature>
<evidence type="ECO:0000256" key="10">
    <source>
        <dbReference type="ARBA" id="ARBA00023069"/>
    </source>
</evidence>
<dbReference type="Pfam" id="PF12774">
    <property type="entry name" value="AAA_6"/>
    <property type="match status" value="1"/>
</dbReference>
<evidence type="ECO:0000256" key="15">
    <source>
        <dbReference type="SAM" id="MobiDB-lite"/>
    </source>
</evidence>
<feature type="compositionally biased region" description="Polar residues" evidence="15">
    <location>
        <begin position="509"/>
        <end position="522"/>
    </location>
</feature>
<dbReference type="Gene3D" id="1.10.8.720">
    <property type="entry name" value="Region D6 of dynein motor"/>
    <property type="match status" value="1"/>
</dbReference>
<feature type="region of interest" description="Disordered" evidence="15">
    <location>
        <begin position="67"/>
        <end position="90"/>
    </location>
</feature>
<dbReference type="Pfam" id="PF12781">
    <property type="entry name" value="AAA_9"/>
    <property type="match status" value="1"/>
</dbReference>
<dbReference type="GO" id="GO:0051959">
    <property type="term" value="F:dynein light intermediate chain binding"/>
    <property type="evidence" value="ECO:0007669"/>
    <property type="project" value="InterPro"/>
</dbReference>
<keyword evidence="13" id="KW-0966">Cell projection</keyword>
<evidence type="ECO:0000256" key="5">
    <source>
        <dbReference type="ARBA" id="ARBA00022737"/>
    </source>
</evidence>
<dbReference type="Gene3D" id="1.20.920.30">
    <property type="match status" value="1"/>
</dbReference>
<dbReference type="InterPro" id="IPR043160">
    <property type="entry name" value="Dynein_C_barrel"/>
</dbReference>
<evidence type="ECO:0000256" key="7">
    <source>
        <dbReference type="ARBA" id="ARBA00022840"/>
    </source>
</evidence>
<evidence type="ECO:0000256" key="11">
    <source>
        <dbReference type="ARBA" id="ARBA00023175"/>
    </source>
</evidence>
<keyword evidence="18" id="KW-1185">Reference proteome</keyword>
<dbReference type="InterPro" id="IPR026983">
    <property type="entry name" value="DHC"/>
</dbReference>
<evidence type="ECO:0000256" key="3">
    <source>
        <dbReference type="ARBA" id="ARBA00022490"/>
    </source>
</evidence>
<dbReference type="PANTHER" id="PTHR22878">
    <property type="entry name" value="DYNEIN HEAVY CHAIN 6, AXONEMAL-LIKE-RELATED"/>
    <property type="match status" value="1"/>
</dbReference>
<dbReference type="InterPro" id="IPR027417">
    <property type="entry name" value="P-loop_NTPase"/>
</dbReference>
<comment type="subcellular location">
    <subcellularLocation>
        <location evidence="1">Cytoplasm</location>
        <location evidence="1">Cytoskeleton</location>
        <location evidence="1">Cilium axoneme</location>
    </subcellularLocation>
</comment>
<dbReference type="GO" id="GO:0007018">
    <property type="term" value="P:microtubule-based movement"/>
    <property type="evidence" value="ECO:0007669"/>
    <property type="project" value="InterPro"/>
</dbReference>
<dbReference type="Gene3D" id="1.10.8.1220">
    <property type="match status" value="1"/>
</dbReference>
<dbReference type="PANTHER" id="PTHR22878:SF64">
    <property type="entry name" value="DYNEIN AXONEMAL HEAVY CHAIN 14"/>
    <property type="match status" value="1"/>
</dbReference>
<accession>A0AAV6FXE5</accession>
<dbReference type="GO" id="GO:0045505">
    <property type="term" value="F:dynein intermediate chain binding"/>
    <property type="evidence" value="ECO:0007669"/>
    <property type="project" value="InterPro"/>
</dbReference>
<dbReference type="InterPro" id="IPR013602">
    <property type="entry name" value="Dynein_heavy_linker"/>
</dbReference>
<evidence type="ECO:0000256" key="2">
    <source>
        <dbReference type="ARBA" id="ARBA00008887"/>
    </source>
</evidence>
<dbReference type="Gene3D" id="3.20.180.20">
    <property type="entry name" value="Dynein heavy chain, N-terminal domain 2"/>
    <property type="match status" value="1"/>
</dbReference>
<feature type="region of interest" description="Disordered" evidence="15">
    <location>
        <begin position="505"/>
        <end position="539"/>
    </location>
</feature>
<dbReference type="GO" id="GO:0005524">
    <property type="term" value="F:ATP binding"/>
    <property type="evidence" value="ECO:0007669"/>
    <property type="project" value="UniProtKB-KW"/>
</dbReference>
<feature type="compositionally biased region" description="Basic and acidic residues" evidence="15">
    <location>
        <begin position="4091"/>
        <end position="4105"/>
    </location>
</feature>
<dbReference type="Gene3D" id="1.10.287.2620">
    <property type="match status" value="1"/>
</dbReference>
<feature type="domain" description="AAA+ ATPase" evidence="16">
    <location>
        <begin position="1498"/>
        <end position="1601"/>
    </location>
</feature>
<dbReference type="InterPro" id="IPR043157">
    <property type="entry name" value="Dynein_AAA1S"/>
</dbReference>
<dbReference type="InterPro" id="IPR004273">
    <property type="entry name" value="Dynein_heavy_D6_P-loop"/>
</dbReference>
<evidence type="ECO:0000259" key="16">
    <source>
        <dbReference type="SMART" id="SM00382"/>
    </source>
</evidence>
<evidence type="ECO:0000256" key="6">
    <source>
        <dbReference type="ARBA" id="ARBA00022741"/>
    </source>
</evidence>
<dbReference type="FunFam" id="1.20.920.20:FF:000006">
    <property type="entry name" value="Dynein, axonemal, heavy chain 6"/>
    <property type="match status" value="1"/>
</dbReference>
<dbReference type="InterPro" id="IPR024317">
    <property type="entry name" value="Dynein_heavy_chain_D4_dom"/>
</dbReference>
<evidence type="ECO:0000256" key="1">
    <source>
        <dbReference type="ARBA" id="ARBA00004430"/>
    </source>
</evidence>
<dbReference type="InterPro" id="IPR041589">
    <property type="entry name" value="DNAH3_AAA_lid_1"/>
</dbReference>
<feature type="domain" description="AAA+ ATPase" evidence="16">
    <location>
        <begin position="2240"/>
        <end position="2471"/>
    </location>
</feature>
<proteinExistence type="inferred from homology"/>
<reference evidence="17" key="1">
    <citation type="submission" date="2020-10" db="EMBL/GenBank/DDBJ databases">
        <title>Chromosome-scale genome assembly of the Allis shad, Alosa alosa.</title>
        <authorList>
            <person name="Margot Z."/>
            <person name="Christophe K."/>
            <person name="Cabau C."/>
            <person name="Louis A."/>
            <person name="Berthelot C."/>
            <person name="Parey E."/>
            <person name="Roest Crollius H."/>
            <person name="Montfort J."/>
            <person name="Robinson-Rechavi M."/>
            <person name="Bucao C."/>
            <person name="Bouchez O."/>
            <person name="Gislard M."/>
            <person name="Lluch J."/>
            <person name="Milhes M."/>
            <person name="Lampietro C."/>
            <person name="Lopez Roques C."/>
            <person name="Donnadieu C."/>
            <person name="Braasch I."/>
            <person name="Desvignes T."/>
            <person name="Postlethwait J."/>
            <person name="Bobe J."/>
            <person name="Guiguen Y."/>
        </authorList>
    </citation>
    <scope>NUCLEOTIDE SEQUENCE</scope>
    <source>
        <strain evidence="17">M-15738</strain>
        <tissue evidence="17">Blood</tissue>
    </source>
</reference>
<feature type="region of interest" description="Disordered" evidence="15">
    <location>
        <begin position="4081"/>
        <end position="4105"/>
    </location>
</feature>
<dbReference type="InterPro" id="IPR003593">
    <property type="entry name" value="AAA+_ATPase"/>
</dbReference>
<keyword evidence="10" id="KW-0969">Cilium</keyword>
<dbReference type="PROSITE" id="PS00675">
    <property type="entry name" value="SIGMA54_INTERACT_1"/>
    <property type="match status" value="1"/>
</dbReference>
<dbReference type="InterPro" id="IPR042228">
    <property type="entry name" value="Dynein_linker_3"/>
</dbReference>
<organism evidence="17 18">
    <name type="scientific">Alosa alosa</name>
    <name type="common">allis shad</name>
    <dbReference type="NCBI Taxonomy" id="278164"/>
    <lineage>
        <taxon>Eukaryota</taxon>
        <taxon>Metazoa</taxon>
        <taxon>Chordata</taxon>
        <taxon>Craniata</taxon>
        <taxon>Vertebrata</taxon>
        <taxon>Euteleostomi</taxon>
        <taxon>Actinopterygii</taxon>
        <taxon>Neopterygii</taxon>
        <taxon>Teleostei</taxon>
        <taxon>Clupei</taxon>
        <taxon>Clupeiformes</taxon>
        <taxon>Clupeoidei</taxon>
        <taxon>Clupeidae</taxon>
        <taxon>Alosa</taxon>
    </lineage>
</organism>
<name>A0AAV6FXE5_9TELE</name>
<protein>
    <recommendedName>
        <fullName evidence="16">AAA+ ATPase domain-containing protein</fullName>
    </recommendedName>
</protein>
<dbReference type="GO" id="GO:0005874">
    <property type="term" value="C:microtubule"/>
    <property type="evidence" value="ECO:0007669"/>
    <property type="project" value="UniProtKB-KW"/>
</dbReference>
<dbReference type="InterPro" id="IPR041466">
    <property type="entry name" value="Dynein_AAA5_ext"/>
</dbReference>
<dbReference type="Pfam" id="PF18198">
    <property type="entry name" value="AAA_lid_11"/>
    <property type="match status" value="1"/>
</dbReference>
<dbReference type="InterPro" id="IPR042222">
    <property type="entry name" value="Dynein_2_N"/>
</dbReference>
<sequence length="4452" mass="507101">MTSDGNSLRIDTLTLMHRRQVQDEDDEDVCSLILGRKVSAAGGKRSATLSKLPTIRKMEQRLKNQSFPEMPPHKLLNAEKRPIPFPDNVRSTGRISLAPLRPKRAAPTSHRATWDSLVIPTTWNYKGVRVKDARFDDTEPEDDNVVNHIMRLRNKHGWPTIPGRRMRRSYSDYLQENPHEMEDTGEYVYCIKRSGDNDLIQYNPYDLKVVSVQTAKQHSHYWTVSASYIHEVSVLDSSSGEMMPVLDWLAERELFQKINQLPWLSKFRLWKSFTIWKTVIRRSVFSKAKISVSENLFFLDDILAKCLVQIRILLEASFNHRYPASEDAIFLIKWDELQTRSLWDFCEAQKQQREFAAKQLQHLHDKVASMIRSACLETAELQGAVRLFQPWVPDHGLRPLYTQVAQWRTLLGHFGRFLAMVDYMFEDALSNLLKAAIFTLHSAFWSSYNNTRANVKPDTGTKCPQGDDIDQFLRKTVPSHAGSKEVRAAFEVNVVLTVLPDAKEDAMESTLQPSDQGTTGESENQEEVPNENSTPVVSLAPKKLATMTLSPSLNDFMMQTEGVFEGIQTVIDKQISFNDDPSLLDLHSPPVFDRKLSVDMISEEERSETSRPWPDLELLLGQDSVYQMQVSEILSIVQTGFAEVKKHCSKMEGFCEMVETAMVLDIGRFVNGEKWTAQDMRSVLLAHTESVEAMKCMEMRMRVNMLLVRCEQYQRDCLHYPQALITSIHSLLPGFATKKNLELMEVIQGALRKLELEIVTVEEFVDHLNFLSQISEKLPALERQYHFLVQLYTIINEFQIMISPEDLALYHHLIPSFYHLKSTVLICETKKDDKIFTFNTDLSKQLTKLRHDLVLIKMKINNPLLLCSDTLPEMVDEVLQALTEELAIHSNKAYSYFSFRELLDCSFPKKNAPLVGTREGVATSVVELELADVSHALTLRGMLWDMQKDWDRQYDLWKTSAFDQLNVDHLQDSISRFTQTLYMLEKGLPENDIVPQLKQKLGDFKLCLPIIVAMRNPHLHKRHMEEIHKKTGHFLVHEHTFTLGDLLNLKILQYSHLISDISTTATHEATLEAMLNNVIDLWKNTDFRLITHNSDTSTVNIIASADDIMAQLEESQTTIISMKSSRYVEPIKGLIDEWERKLNQFAQTLGEWVMCQKRWLYLEPIFSAGGIQRQLPEEAKLFRQVDKAWQRLMLKTQQRPNALRSGTFPGVLEILQNNNMQLEKIQKCLEDYLESKRTVFPRFYFLSNEELLDVLTHSRSPSVIQPYLVKCFSNIHHLEMQEQAMLYPVLVRLHSCEGETVTMPKNVQIRGPVEQWMGNVETAMYSTVKRHMKLAVLGWNPADFRSWVLSHPGQVILTVTQIMFCSDCEKCLSGGSGQQEGLRAVRQQVMGSLEDLMTLVLEPLACHQQSTVEALFTILLHCRDVLSNLIHHHIASAEDFEWRRQLLYDWHDTTSMCYVVQAKASFPYGYEYQGCLPRLIITPLTDRCWLTLTRALSLHLGAALVGPAATGKTESVKDLANVLGKFCLVMNCTARLDYKMMGKLLSGMVQCGAWCCFDEFNCISVEVLSVIAAQLQSIKAAKNSHSVRFMFEGRDIRLNALCGYFITMNPSCRGRVELPENLKTLVRPVAMMVPNVDFIAEIILLSGGFKSAKILSRKMVHLYQVASKQLSPQDHYDFSMRAIKPVLLFAGHIRRAKMSMSLSSEEEFYIIICALQDFNVPKLIPEDVPLFKSIMQDIFPNVIAPKAEHPQLEIAITTATSILGLEPCPSQAEKATQLYTQILARVGVMLVGPTGGGKTTVRLILQHALDMMLDQRRKRSSMGVQKIMNVDCFTINAKCLGLGELFGQRNPNTLEWTDGLLASVIRAYAKELTQLAEKRRNQLSSEDATHGPVPQASTGHCQQAARHTEKWRWIIMDGPVDNLWVESLNTALDESRTLCLMNGERISLPEGLSFLFEIDSLVHATPATISRCAMVYVDPLGMVWKLFVDRWLQELPEPLQDQGVAYLKKLFENTVEHGVAFMHKHQKLLSFPIPELSLVMTLCSILGSIFNLLDKNGGLGKSEDVPQPSSNSQKTSIYLSEASNIREECRWFLQKYPEKLTSLLGKLYVFAYTWAFGGVFSHVDELDDSPMTFKEKSDPLKTMPREFQSLLRKLFDGGHHYGITLPTGNRTLFSYFVDLQTNSFVLWDELVSPTDSLIRKGMSILNPYLNDSLGQSPCCEHVGNIDSIRYSFLLSLLLLNNQPVLLTGDSGVGKSILIESMLKKLQKDQEDIGNPLTVLGQVFLHNQAKIASLLEDVSLVTDGFLDGDKSPVMSAMKDLFGRLNGIQSGPVEMGIMTRTLQCTAHMEPSQLQAHVLQGLSKRAKNLFGGPKNKKVLIFLDDINMPVPDSGGDQPCLELVRQFIELQGVYDAKTLTWKGIQDVTFCAAGAPPGGGRQQLSRRLLRHFSVLVLTHPSQNTMHHIFQVQLGKFFGSREFCKEVRQCCNALVSASIAVYMEMCHTVLPTPAKYHYTFNLRDLSKVIYGLMQSHESELRSEEAAAHLFAHEASRVFHDRLMEDQDRKLFHQILSNELQIHFKIFWTAEALMKEPVMFGDYLDPSIPPDSRIYKHIQDKKKVLSALEDCHKKHVMTKPKFPMVFFREAVEHITRSARIFRQQGAHMMLIGLDGTGKEECVKLACHLTGCHLYQLSVSHNCTYIDFRDDLKRVFYQSGIHRKRTVLLMTDAEILKDSVMKDLDCLLKCGDVPGLFTSEEIDHIISQIKTNSNTDKREAYAHFIQQVRQRLHICLALSPAGPRLRQFCWAHPALLGCCNIDWYSPWSRESLLQVAKSTYNDFNHPGWGLQDKVAHACVDMHYSVSQIAEQYWQETRRPYYVVPSIFSEYMSTFTKMFYSREEELYSIRNRYTNGLTILSEATSLVTVMKEELVALSYKIEEKSKEIEILMEKLQKDAEIVEQVRAIVQMEEGVMAQETQIVQDYAQEAHADLNKALPLLENAIAALDSLDKNDISEIRVYTNPPDLVLTVMYAICILLQQKPTWTVAKQLLADPGFLKRLVNLDKDSLPEKVFFNLRRYSKDPEFTPEKVGRVSMACRSMCQWILALDHYHNMNKIIEPKQKKVRVAEEALAKAKWNIKQKQKNLSKIERHQADLQQSYDASVAEKTELAARRELTTKRVQRAGQLIAALSDEKERWESVVTELDLQLKHIVGDTIISAAFITYCGPLTAAYRETLVKTWQESCRSADIAASEDYTFIGTMTKKNEVQHWHNNGLPSDQTSTENAIIIKNGPHCPVIVDPQGQAKRWLICKEGVGLYKVQASNPNYMKTVERAIRMGDAVLIQDISENVDPCLRPVLVKNITIREGHSFIKIGDTELEYNPNFRLYLTTSLPNPHFLPGVCIIIKLINFNAEYESLQEQLLSSAFKLQQPELEQQHNQLLHTIIAHHFDLHQLEERSLQLLQETMGNILDDQSLIDNMRKTKETFSKISQRAQMAKDKDKEIGELRKKYLPIASYSTHLYIVLTELTQINYMYQFSLEWFLDKYMKAVQWGNEAPERPGEGATTRVCSSVTRTDFETMDHSRYLVSVLDRITESIYKEVSLALFAEHQLCFSFLMCCRIMQMEGGCAISGCPTREPLPAKEWYAFLHTPMLARMLTGAPTPTKTHEPPAYAHWLTDSMWTQCQYLSAHFPAFSGLCHSLQANPGQWSAFHQADGLYSFLGQPYMEPGSAPVATTPVSIKHTTVFAWENLSGFQRLILIKVLRAECLISEVRRFVLEKFGAKYAEGSKMSLHDVYEHSNSNIPIIFLLSPGTDPASLLLRLAHEQRGSSLHLDMVSLGQGQGPRADELVSKAQVLKGRWVFLQNCHLAASFMPRLHTIVNSLKWKGSDLDPQFRLWLSSKPDPVFPVSILQRGFKVAVESPQGLKEKLLHIVGINGEERKKYGTLGWNIPYMFTSSDLEVSLLNQEAMLTASEGAEVPWAALHYLMGEVVYGGHIMDPWDHRCLTAILQRCYNPRVLQEGLFSSQAQGYPAFPKDASWSQCHAYIENMPEKELAELFGIDRNTEAIVRQHQAQQLLQAVINLQPQVSDVHLHTRSGRTRKPAEKQSQKRHSDTEFKDKVVLKMANYILKKLPEQVESNQGQTKLQDVLAEISSEAKEEGGQHSLALLVVLKEEIRRFDRLLAAVHSTLLHFCSAIKGETLMTQNMEEIHNALLTMVVPAAWKVLSYESCKALGSWVLDLERRVSFIQAWSDHVKSKHVKRTEQSTVGGTFFHKGNPRRYWLSGFFFPQGFLTAVLQTYARKRSLPMDSLCFSYHVQKDTLDWTTVPHKTQLLFEGADPPEDGVLVYGLYLNGARWDPESQTLQETLPKLQHYPMPEIHFLPCQKTDEPPPHRSEPEEHLKTGGEGERSFYECPLYCTSKRTGYLSSTGFSSNFITAMSLPTTIPASQWIFRGTTMLCQLDE</sequence>
<evidence type="ECO:0000256" key="13">
    <source>
        <dbReference type="ARBA" id="ARBA00023273"/>
    </source>
</evidence>
<dbReference type="FunFam" id="3.40.50.300:FF:000049">
    <property type="entry name" value="Dynein, axonemal, heavy chain 5"/>
    <property type="match status" value="1"/>
</dbReference>
<dbReference type="Gene3D" id="1.20.58.1120">
    <property type="match status" value="1"/>
</dbReference>
<keyword evidence="11" id="KW-0505">Motor protein</keyword>
<dbReference type="InterPro" id="IPR024743">
    <property type="entry name" value="Dynein_HC_stalk"/>
</dbReference>
<keyword evidence="6" id="KW-0547">Nucleotide-binding</keyword>
<feature type="domain" description="AAA+ ATPase" evidence="16">
    <location>
        <begin position="1784"/>
        <end position="1968"/>
    </location>
</feature>
<dbReference type="GO" id="GO:0008569">
    <property type="term" value="F:minus-end-directed microtubule motor activity"/>
    <property type="evidence" value="ECO:0007669"/>
    <property type="project" value="InterPro"/>
</dbReference>
<dbReference type="InterPro" id="IPR035706">
    <property type="entry name" value="AAA_9"/>
</dbReference>
<dbReference type="FunFam" id="1.20.920.30:FF:000002">
    <property type="entry name" value="Dynein axonemal heavy chain 3"/>
    <property type="match status" value="1"/>
</dbReference>
<dbReference type="Pfam" id="PF08393">
    <property type="entry name" value="DHC_N2"/>
    <property type="match status" value="1"/>
</dbReference>
<dbReference type="InterPro" id="IPR041228">
    <property type="entry name" value="Dynein_C"/>
</dbReference>
<dbReference type="GO" id="GO:0030286">
    <property type="term" value="C:dynein complex"/>
    <property type="evidence" value="ECO:0007669"/>
    <property type="project" value="UniProtKB-KW"/>
</dbReference>
<keyword evidence="5" id="KW-0677">Repeat</keyword>
<evidence type="ECO:0000256" key="4">
    <source>
        <dbReference type="ARBA" id="ARBA00022701"/>
    </source>
</evidence>
<dbReference type="Pfam" id="PF12780">
    <property type="entry name" value="AAA_8"/>
    <property type="match status" value="1"/>
</dbReference>
<dbReference type="FunFam" id="1.20.58.1120:FF:000007">
    <property type="entry name" value="Dynein heavy chain 4"/>
    <property type="match status" value="1"/>
</dbReference>
<evidence type="ECO:0000256" key="9">
    <source>
        <dbReference type="ARBA" id="ARBA00023054"/>
    </source>
</evidence>
<dbReference type="InterPro" id="IPR025662">
    <property type="entry name" value="Sigma_54_int_dom_ATP-bd_1"/>
</dbReference>
<dbReference type="Pfam" id="PF12775">
    <property type="entry name" value="AAA_7"/>
    <property type="match status" value="2"/>
</dbReference>
<dbReference type="SUPFAM" id="SSF52540">
    <property type="entry name" value="P-loop containing nucleoside triphosphate hydrolases"/>
    <property type="match status" value="4"/>
</dbReference>
<comment type="caution">
    <text evidence="17">The sequence shown here is derived from an EMBL/GenBank/DDBJ whole genome shotgun (WGS) entry which is preliminary data.</text>
</comment>
<keyword evidence="9 14" id="KW-0175">Coiled coil</keyword>
<feature type="coiled-coil region" evidence="14">
    <location>
        <begin position="3116"/>
        <end position="3150"/>
    </location>
</feature>
<comment type="similarity">
    <text evidence="2">Belongs to the dynein heavy chain family.</text>
</comment>
<dbReference type="GO" id="GO:0005930">
    <property type="term" value="C:axoneme"/>
    <property type="evidence" value="ECO:0007669"/>
    <property type="project" value="UniProtKB-SubCell"/>
</dbReference>
<dbReference type="FunFam" id="3.10.490.20:FF:000005">
    <property type="entry name" value="Dynein axonemal heavy chain 6"/>
    <property type="match status" value="1"/>
</dbReference>
<keyword evidence="7" id="KW-0067">ATP-binding</keyword>
<dbReference type="Pfam" id="PF12777">
    <property type="entry name" value="MT"/>
    <property type="match status" value="1"/>
</dbReference>
<dbReference type="InterPro" id="IPR035699">
    <property type="entry name" value="AAA_6"/>
</dbReference>
<dbReference type="Gene3D" id="1.20.1270.280">
    <property type="match status" value="1"/>
</dbReference>
<dbReference type="Gene3D" id="3.40.50.300">
    <property type="entry name" value="P-loop containing nucleotide triphosphate hydrolases"/>
    <property type="match status" value="6"/>
</dbReference>
<dbReference type="InterPro" id="IPR042219">
    <property type="entry name" value="AAA_lid_11_sf"/>
</dbReference>
<evidence type="ECO:0000256" key="14">
    <source>
        <dbReference type="SAM" id="Coils"/>
    </source>
</evidence>
<gene>
    <name evidence="17" type="ORF">AALO_G00246580</name>
</gene>
<dbReference type="Gene3D" id="1.20.140.100">
    <property type="entry name" value="Dynein heavy chain, N-terminal domain 2"/>
    <property type="match status" value="1"/>
</dbReference>
<evidence type="ECO:0000313" key="18">
    <source>
        <dbReference type="Proteomes" id="UP000823561"/>
    </source>
</evidence>
<evidence type="ECO:0000256" key="8">
    <source>
        <dbReference type="ARBA" id="ARBA00023017"/>
    </source>
</evidence>
<dbReference type="InterPro" id="IPR041658">
    <property type="entry name" value="AAA_lid_11"/>
</dbReference>
<dbReference type="Pfam" id="PF03028">
    <property type="entry name" value="Dynein_heavy"/>
    <property type="match status" value="1"/>
</dbReference>
<dbReference type="FunFam" id="1.10.8.710:FF:000001">
    <property type="entry name" value="Dynein axonemal heavy chain 2"/>
    <property type="match status" value="1"/>
</dbReference>
<feature type="region of interest" description="Disordered" evidence="15">
    <location>
        <begin position="1879"/>
        <end position="1900"/>
    </location>
</feature>
<dbReference type="FunFam" id="3.40.50.300:FF:000320">
    <property type="entry name" value="Dynein, axonemal, heavy chain 5"/>
    <property type="match status" value="1"/>
</dbReference>
<dbReference type="SMART" id="SM00382">
    <property type="entry name" value="AAA"/>
    <property type="match status" value="3"/>
</dbReference>
<keyword evidence="8" id="KW-0243">Dynein</keyword>
<keyword evidence="4" id="KW-0493">Microtubule</keyword>
<dbReference type="Gene3D" id="6.10.140.1060">
    <property type="match status" value="1"/>
</dbReference>
<dbReference type="Gene3D" id="1.10.8.710">
    <property type="match status" value="1"/>
</dbReference>